<dbReference type="PANTHER" id="PTHR13522:SF3">
    <property type="entry name" value="U6 SNRNA PHOSPHODIESTERASE 1"/>
    <property type="match status" value="1"/>
</dbReference>
<dbReference type="Gene3D" id="3.90.1140.10">
    <property type="entry name" value="Cyclic phosphodiesterase"/>
    <property type="match status" value="1"/>
</dbReference>
<gene>
    <name evidence="7" type="ORF">IE077_003143</name>
</gene>
<evidence type="ECO:0000256" key="4">
    <source>
        <dbReference type="ARBA" id="ARBA00023242"/>
    </source>
</evidence>
<evidence type="ECO:0000256" key="5">
    <source>
        <dbReference type="ARBA" id="ARBA00029543"/>
    </source>
</evidence>
<comment type="caution">
    <text evidence="7">The sequence shown here is derived from an EMBL/GenBank/DDBJ whole genome shotgun (WGS) entry which is preliminary data.</text>
</comment>
<dbReference type="EMBL" id="JADAQX010000032">
    <property type="protein sequence ID" value="KAF8822674.1"/>
    <property type="molecule type" value="Genomic_DNA"/>
</dbReference>
<keyword evidence="1" id="KW-0540">Nuclease</keyword>
<evidence type="ECO:0000256" key="6">
    <source>
        <dbReference type="ARBA" id="ARBA00030030"/>
    </source>
</evidence>
<keyword evidence="3" id="KW-0456">Lyase</keyword>
<evidence type="ECO:0000256" key="1">
    <source>
        <dbReference type="ARBA" id="ARBA00022722"/>
    </source>
</evidence>
<keyword evidence="8" id="KW-1185">Reference proteome</keyword>
<sequence length="329" mass="37503">MVPSECSHSDALPRKLPGKKRQIPHIAGNFNSFVYIPIRSTRFYNQVAKRCAALLEELQKLQNCYLASSAEVLDSGAKDSPVFNYVAEREENIHLSLSRPLFLRHHFIDTFIHNLHAKIMHFHRFHLSFDTANIDVYANDTYDRFFAGLCIEHAGTRHEIHSLIDAVDEVVFELGFPKYYTERQLHASFASIPQDLRPILKHLCISKNSNNSGNFLLPEKLNETHSWFRVNTLIEKYHMSERTALSPDEISIGTFNAINLHERITVLGSGNKELIKCSENFTDHDTTHNWFSVKVVNVLVGKRLSCIPLLRQPSNGQASSSSSSESEIE</sequence>
<keyword evidence="2" id="KW-0378">Hydrolase</keyword>
<evidence type="ECO:0000313" key="8">
    <source>
        <dbReference type="Proteomes" id="UP000823046"/>
    </source>
</evidence>
<dbReference type="Pfam" id="PF09749">
    <property type="entry name" value="HVSL"/>
    <property type="match status" value="1"/>
</dbReference>
<evidence type="ECO:0000256" key="2">
    <source>
        <dbReference type="ARBA" id="ARBA00022801"/>
    </source>
</evidence>
<organism evidence="7 8">
    <name type="scientific">Cardiosporidium cionae</name>
    <dbReference type="NCBI Taxonomy" id="476202"/>
    <lineage>
        <taxon>Eukaryota</taxon>
        <taxon>Sar</taxon>
        <taxon>Alveolata</taxon>
        <taxon>Apicomplexa</taxon>
        <taxon>Aconoidasida</taxon>
        <taxon>Nephromycida</taxon>
        <taxon>Cardiosporidium</taxon>
    </lineage>
</organism>
<accession>A0ABQ7JFM0</accession>
<protein>
    <recommendedName>
        <fullName evidence="5">U6 snRNA phosphodiesterase 1</fullName>
    </recommendedName>
    <alternativeName>
        <fullName evidence="6">3'-5' RNA exonuclease USB1</fullName>
    </alternativeName>
</protein>
<proteinExistence type="predicted"/>
<dbReference type="InterPro" id="IPR027521">
    <property type="entry name" value="Usb1"/>
</dbReference>
<evidence type="ECO:0000313" key="7">
    <source>
        <dbReference type="EMBL" id="KAF8822674.1"/>
    </source>
</evidence>
<name>A0ABQ7JFM0_9APIC</name>
<evidence type="ECO:0000256" key="3">
    <source>
        <dbReference type="ARBA" id="ARBA00023239"/>
    </source>
</evidence>
<reference evidence="7 8" key="1">
    <citation type="journal article" date="2020" name="bioRxiv">
        <title>Metabolic contributions of an alphaproteobacterial endosymbiont in the apicomplexan Cardiosporidium cionae.</title>
        <authorList>
            <person name="Hunter E.S."/>
            <person name="Paight C.J."/>
            <person name="Lane C.E."/>
        </authorList>
    </citation>
    <scope>NUCLEOTIDE SEQUENCE [LARGE SCALE GENOMIC DNA]</scope>
    <source>
        <strain evidence="7">ESH_2018</strain>
    </source>
</reference>
<keyword evidence="4" id="KW-0539">Nucleus</keyword>
<dbReference type="PANTHER" id="PTHR13522">
    <property type="entry name" value="U6 SNRNA PHOSPHODIESTERASE 1"/>
    <property type="match status" value="1"/>
</dbReference>
<dbReference type="Proteomes" id="UP000823046">
    <property type="component" value="Unassembled WGS sequence"/>
</dbReference>